<protein>
    <submittedName>
        <fullName evidence="3">SIS domain-containing protein</fullName>
    </submittedName>
</protein>
<dbReference type="GO" id="GO:0006487">
    <property type="term" value="P:protein N-linked glycosylation"/>
    <property type="evidence" value="ECO:0007669"/>
    <property type="project" value="TreeGrafter"/>
</dbReference>
<dbReference type="PROSITE" id="PS51464">
    <property type="entry name" value="SIS"/>
    <property type="match status" value="1"/>
</dbReference>
<dbReference type="Pfam" id="PF01380">
    <property type="entry name" value="SIS"/>
    <property type="match status" value="1"/>
</dbReference>
<keyword evidence="1" id="KW-0677">Repeat</keyword>
<evidence type="ECO:0000256" key="1">
    <source>
        <dbReference type="ARBA" id="ARBA00022737"/>
    </source>
</evidence>
<dbReference type="EMBL" id="QRWX01000002">
    <property type="protein sequence ID" value="RGT56028.1"/>
    <property type="molecule type" value="Genomic_DNA"/>
</dbReference>
<dbReference type="PANTHER" id="PTHR10937">
    <property type="entry name" value="GLUCOSAMINE--FRUCTOSE-6-PHOSPHATE AMINOTRANSFERASE, ISOMERIZING"/>
    <property type="match status" value="1"/>
</dbReference>
<sequence length="351" mass="40580">MELIECIKRIPGLINQIINNNQYLFNKIKDYLEGRDIDELIFIASGTSMTASAVTKYFAYNKLAIKTNFIYPNLFLNSYTYHNPKGLYIFISQGGSTKLVYEALCKVKQLSLPNISITENLDSPIAKQADCSIEMGSVYEEYMYRTIGYSCTSTTCYLLELNFALIKNMISSDQFNEFILDLQQVTLNLDVIREATLDWYDNNRFSLLKRSKCLLAGTGYLFECSNEADIKIMEMVPMFARSFELEEFIHGPQNSFSDDIIFFILCDKENEIEKVKSIKEFIRNEIGFCSVIGNSYFDERDLCFEYMSKNFRSLEIITPFQVIAYCMARDRGRDLSRGVNASMNKYIKKTL</sequence>
<dbReference type="AlphaFoldDB" id="A0A412PEG1"/>
<dbReference type="InterPro" id="IPR035466">
    <property type="entry name" value="GlmS/AgaS_SIS"/>
</dbReference>
<evidence type="ECO:0000313" key="3">
    <source>
        <dbReference type="EMBL" id="RGT56028.1"/>
    </source>
</evidence>
<dbReference type="CDD" id="cd05008">
    <property type="entry name" value="SIS_GlmS_GlmD_1"/>
    <property type="match status" value="1"/>
</dbReference>
<dbReference type="PANTHER" id="PTHR10937:SF17">
    <property type="entry name" value="GLUCOSAMINE-FRUCTOSE-6-PHOSPHATE AMINOTRANSFERASE"/>
    <property type="match status" value="1"/>
</dbReference>
<dbReference type="Gene3D" id="3.40.50.10490">
    <property type="entry name" value="Glucose-6-phosphate isomerase like protein, domain 1"/>
    <property type="match status" value="2"/>
</dbReference>
<reference evidence="3 4" key="1">
    <citation type="submission" date="2018-08" db="EMBL/GenBank/DDBJ databases">
        <title>A genome reference for cultivated species of the human gut microbiota.</title>
        <authorList>
            <person name="Zou Y."/>
            <person name="Xue W."/>
            <person name="Luo G."/>
        </authorList>
    </citation>
    <scope>NUCLEOTIDE SEQUENCE [LARGE SCALE GENOMIC DNA]</scope>
    <source>
        <strain evidence="3 4">AF18-46</strain>
    </source>
</reference>
<dbReference type="SUPFAM" id="SSF53697">
    <property type="entry name" value="SIS domain"/>
    <property type="match status" value="1"/>
</dbReference>
<dbReference type="InterPro" id="IPR001347">
    <property type="entry name" value="SIS_dom"/>
</dbReference>
<feature type="domain" description="SIS" evidence="2">
    <location>
        <begin position="24"/>
        <end position="169"/>
    </location>
</feature>
<dbReference type="GO" id="GO:0004360">
    <property type="term" value="F:glutamine-fructose-6-phosphate transaminase (isomerizing) activity"/>
    <property type="evidence" value="ECO:0007669"/>
    <property type="project" value="TreeGrafter"/>
</dbReference>
<accession>A0A412PEG1</accession>
<dbReference type="InterPro" id="IPR046348">
    <property type="entry name" value="SIS_dom_sf"/>
</dbReference>
<evidence type="ECO:0000259" key="2">
    <source>
        <dbReference type="PROSITE" id="PS51464"/>
    </source>
</evidence>
<dbReference type="GO" id="GO:0097367">
    <property type="term" value="F:carbohydrate derivative binding"/>
    <property type="evidence" value="ECO:0007669"/>
    <property type="project" value="InterPro"/>
</dbReference>
<organism evidence="3 4">
    <name type="scientific">Solobacterium moorei</name>
    <dbReference type="NCBI Taxonomy" id="102148"/>
    <lineage>
        <taxon>Bacteria</taxon>
        <taxon>Bacillati</taxon>
        <taxon>Bacillota</taxon>
        <taxon>Erysipelotrichia</taxon>
        <taxon>Erysipelotrichales</taxon>
        <taxon>Erysipelotrichaceae</taxon>
        <taxon>Solobacterium</taxon>
    </lineage>
</organism>
<proteinExistence type="predicted"/>
<dbReference type="GO" id="GO:0006047">
    <property type="term" value="P:UDP-N-acetylglucosamine metabolic process"/>
    <property type="evidence" value="ECO:0007669"/>
    <property type="project" value="TreeGrafter"/>
</dbReference>
<evidence type="ECO:0000313" key="4">
    <source>
        <dbReference type="Proteomes" id="UP000284731"/>
    </source>
</evidence>
<gene>
    <name evidence="3" type="ORF">DWX20_04255</name>
</gene>
<dbReference type="GO" id="GO:0006002">
    <property type="term" value="P:fructose 6-phosphate metabolic process"/>
    <property type="evidence" value="ECO:0007669"/>
    <property type="project" value="TreeGrafter"/>
</dbReference>
<comment type="caution">
    <text evidence="3">The sequence shown here is derived from an EMBL/GenBank/DDBJ whole genome shotgun (WGS) entry which is preliminary data.</text>
</comment>
<name>A0A412PEG1_9FIRM</name>
<dbReference type="Proteomes" id="UP000284731">
    <property type="component" value="Unassembled WGS sequence"/>
</dbReference>
<dbReference type="RefSeq" id="WP_006526392.1">
    <property type="nucleotide sequence ID" value="NZ_CABJCF010000002.1"/>
</dbReference>